<reference evidence="2 3" key="1">
    <citation type="journal article" date="2021" name="Elife">
        <title>Chloroplast acquisition without the gene transfer in kleptoplastic sea slugs, Plakobranchus ocellatus.</title>
        <authorList>
            <person name="Maeda T."/>
            <person name="Takahashi S."/>
            <person name="Yoshida T."/>
            <person name="Shimamura S."/>
            <person name="Takaki Y."/>
            <person name="Nagai Y."/>
            <person name="Toyoda A."/>
            <person name="Suzuki Y."/>
            <person name="Arimoto A."/>
            <person name="Ishii H."/>
            <person name="Satoh N."/>
            <person name="Nishiyama T."/>
            <person name="Hasebe M."/>
            <person name="Maruyama T."/>
            <person name="Minagawa J."/>
            <person name="Obokata J."/>
            <person name="Shigenobu S."/>
        </authorList>
    </citation>
    <scope>NUCLEOTIDE SEQUENCE [LARGE SCALE GENOMIC DNA]</scope>
</reference>
<evidence type="ECO:0000313" key="2">
    <source>
        <dbReference type="EMBL" id="GFO35993.1"/>
    </source>
</evidence>
<sequence>MIRDALIRGIDDNEMSLATKKKMMLLEETLQLVDAKEKGRDSAGRFLDGDPITTAAATSSYKRQEKGGTRQN</sequence>
<comment type="caution">
    <text evidence="2">The sequence shown here is derived from an EMBL/GenBank/DDBJ whole genome shotgun (WGS) entry which is preliminary data.</text>
</comment>
<dbReference type="AlphaFoldDB" id="A0AAV4CVU6"/>
<keyword evidence="3" id="KW-1185">Reference proteome</keyword>
<feature type="compositionally biased region" description="Basic and acidic residues" evidence="1">
    <location>
        <begin position="62"/>
        <end position="72"/>
    </location>
</feature>
<name>A0AAV4CVU6_9GAST</name>
<evidence type="ECO:0000256" key="1">
    <source>
        <dbReference type="SAM" id="MobiDB-lite"/>
    </source>
</evidence>
<dbReference type="Proteomes" id="UP000735302">
    <property type="component" value="Unassembled WGS sequence"/>
</dbReference>
<protein>
    <submittedName>
        <fullName evidence="2">Uncharacterized protein</fullName>
    </submittedName>
</protein>
<feature type="region of interest" description="Disordered" evidence="1">
    <location>
        <begin position="40"/>
        <end position="72"/>
    </location>
</feature>
<organism evidence="2 3">
    <name type="scientific">Plakobranchus ocellatus</name>
    <dbReference type="NCBI Taxonomy" id="259542"/>
    <lineage>
        <taxon>Eukaryota</taxon>
        <taxon>Metazoa</taxon>
        <taxon>Spiralia</taxon>
        <taxon>Lophotrochozoa</taxon>
        <taxon>Mollusca</taxon>
        <taxon>Gastropoda</taxon>
        <taxon>Heterobranchia</taxon>
        <taxon>Euthyneura</taxon>
        <taxon>Panpulmonata</taxon>
        <taxon>Sacoglossa</taxon>
        <taxon>Placobranchoidea</taxon>
        <taxon>Plakobranchidae</taxon>
        <taxon>Plakobranchus</taxon>
    </lineage>
</organism>
<dbReference type="EMBL" id="BLXT01007037">
    <property type="protein sequence ID" value="GFO35993.1"/>
    <property type="molecule type" value="Genomic_DNA"/>
</dbReference>
<gene>
    <name evidence="2" type="ORF">PoB_006249800</name>
</gene>
<proteinExistence type="predicted"/>
<accession>A0AAV4CVU6</accession>
<evidence type="ECO:0000313" key="3">
    <source>
        <dbReference type="Proteomes" id="UP000735302"/>
    </source>
</evidence>